<accession>A0A436ZXQ6</accession>
<comment type="similarity">
    <text evidence="1">Belongs to the metallo-beta-lactamase superfamily.</text>
</comment>
<dbReference type="AlphaFoldDB" id="A0A436ZXQ6"/>
<evidence type="ECO:0000256" key="2">
    <source>
        <dbReference type="ARBA" id="ARBA00022723"/>
    </source>
</evidence>
<dbReference type="Proteomes" id="UP000283090">
    <property type="component" value="Unassembled WGS sequence"/>
</dbReference>
<dbReference type="InterPro" id="IPR051013">
    <property type="entry name" value="MBL_superfamily_lactonases"/>
</dbReference>
<proteinExistence type="inferred from homology"/>
<keyword evidence="4" id="KW-0862">Zinc</keyword>
<dbReference type="STRING" id="97331.A0A436ZXQ6"/>
<keyword evidence="3" id="KW-0378">Hydrolase</keyword>
<evidence type="ECO:0000313" key="6">
    <source>
        <dbReference type="Proteomes" id="UP000283090"/>
    </source>
</evidence>
<evidence type="ECO:0000256" key="4">
    <source>
        <dbReference type="ARBA" id="ARBA00022833"/>
    </source>
</evidence>
<gene>
    <name evidence="5" type="ORF">DFL_005542</name>
</gene>
<keyword evidence="6" id="KW-1185">Reference proteome</keyword>
<name>A0A436ZXQ6_ARTFL</name>
<sequence>MEPCVLGSHGPSLSFPSICKPHRGTINSLQILARDAPFFSHEFSGREVTELSFESSALTIGGMKTIDFFKDGGFYILDAPGHAVGHVNALAGTATSQDGLDDTFIFLEADSYHLGSQLRPNPYTPFPSSIEISSFSHCPCPGELFERIHPLPVGGDPSVTPFQIIPEESVAINIKDAREVIRRIQAFDADGRVFVVNAHEWNYYDVLEVFPESANEWKTKGWKEKARWRVLEGFQGAVDLIFTDRT</sequence>
<organism evidence="5 6">
    <name type="scientific">Arthrobotrys flagrans</name>
    <name type="common">Nematode-trapping fungus</name>
    <name type="synonym">Trichothecium flagrans</name>
    <dbReference type="NCBI Taxonomy" id="97331"/>
    <lineage>
        <taxon>Eukaryota</taxon>
        <taxon>Fungi</taxon>
        <taxon>Dikarya</taxon>
        <taxon>Ascomycota</taxon>
        <taxon>Pezizomycotina</taxon>
        <taxon>Orbiliomycetes</taxon>
        <taxon>Orbiliales</taxon>
        <taxon>Orbiliaceae</taxon>
        <taxon>Arthrobotrys</taxon>
    </lineage>
</organism>
<dbReference type="VEuPathDB" id="FungiDB:DFL_005542"/>
<evidence type="ECO:0000313" key="5">
    <source>
        <dbReference type="EMBL" id="RVD83764.1"/>
    </source>
</evidence>
<protein>
    <recommendedName>
        <fullName evidence="7">Metallo-beta-lactamase domain-containing protein</fullName>
    </recommendedName>
</protein>
<dbReference type="RefSeq" id="XP_067489308.1">
    <property type="nucleotide sequence ID" value="XM_067634816.1"/>
</dbReference>
<dbReference type="EMBL" id="SAEB01000007">
    <property type="protein sequence ID" value="RVD83764.1"/>
    <property type="molecule type" value="Genomic_DNA"/>
</dbReference>
<dbReference type="OrthoDB" id="10250730at2759"/>
<dbReference type="PANTHER" id="PTHR42978">
    <property type="entry name" value="QUORUM-QUENCHING LACTONASE YTNP-RELATED-RELATED"/>
    <property type="match status" value="1"/>
</dbReference>
<dbReference type="GO" id="GO:0046872">
    <property type="term" value="F:metal ion binding"/>
    <property type="evidence" value="ECO:0007669"/>
    <property type="project" value="UniProtKB-KW"/>
</dbReference>
<keyword evidence="2" id="KW-0479">Metal-binding</keyword>
<reference evidence="5 6" key="1">
    <citation type="submission" date="2019-01" db="EMBL/GenBank/DDBJ databases">
        <title>Intercellular communication is required for trap formation in the nematode-trapping fungus Duddingtonia flagrans.</title>
        <authorList>
            <person name="Youssar L."/>
            <person name="Wernet V."/>
            <person name="Hensel N."/>
            <person name="Hildebrandt H.-G."/>
            <person name="Fischer R."/>
        </authorList>
    </citation>
    <scope>NUCLEOTIDE SEQUENCE [LARGE SCALE GENOMIC DNA]</scope>
    <source>
        <strain evidence="5 6">CBS H-5679</strain>
    </source>
</reference>
<evidence type="ECO:0000256" key="1">
    <source>
        <dbReference type="ARBA" id="ARBA00007749"/>
    </source>
</evidence>
<evidence type="ECO:0000256" key="3">
    <source>
        <dbReference type="ARBA" id="ARBA00022801"/>
    </source>
</evidence>
<evidence type="ECO:0008006" key="7">
    <source>
        <dbReference type="Google" id="ProtNLM"/>
    </source>
</evidence>
<dbReference type="PANTHER" id="PTHR42978:SF5">
    <property type="entry name" value="METALLO-BETA-LACTAMASE DOMAIN-CONTAINING PROTEIN"/>
    <property type="match status" value="1"/>
</dbReference>
<comment type="caution">
    <text evidence="5">The sequence shown here is derived from an EMBL/GenBank/DDBJ whole genome shotgun (WGS) entry which is preliminary data.</text>
</comment>
<dbReference type="GO" id="GO:0016787">
    <property type="term" value="F:hydrolase activity"/>
    <property type="evidence" value="ECO:0007669"/>
    <property type="project" value="UniProtKB-KW"/>
</dbReference>
<dbReference type="GeneID" id="93587853"/>